<evidence type="ECO:0000313" key="2">
    <source>
        <dbReference type="Proteomes" id="UP000682843"/>
    </source>
</evidence>
<dbReference type="Proteomes" id="UP000682843">
    <property type="component" value="Chromosome"/>
</dbReference>
<organism evidence="1 2">
    <name type="scientific">Tardiphaga alba</name>
    <dbReference type="NCBI Taxonomy" id="340268"/>
    <lineage>
        <taxon>Bacteria</taxon>
        <taxon>Pseudomonadati</taxon>
        <taxon>Pseudomonadota</taxon>
        <taxon>Alphaproteobacteria</taxon>
        <taxon>Hyphomicrobiales</taxon>
        <taxon>Nitrobacteraceae</taxon>
        <taxon>Tardiphaga</taxon>
    </lineage>
</organism>
<dbReference type="RefSeq" id="WP_211910844.1">
    <property type="nucleotide sequence ID" value="NZ_CP036498.1"/>
</dbReference>
<dbReference type="EMBL" id="CP036498">
    <property type="protein sequence ID" value="QUS42110.1"/>
    <property type="molecule type" value="Genomic_DNA"/>
</dbReference>
<reference evidence="1 2" key="1">
    <citation type="submission" date="2019-02" db="EMBL/GenBank/DDBJ databases">
        <title>Emended description of the genus Rhodopseudomonas and description of Rhodopseudomonas albus sp. nov., a non-phototrophic, heavy-metal-tolerant bacterium isolated from garden soil.</title>
        <authorList>
            <person name="Bao Z."/>
            <person name="Cao W.W."/>
            <person name="Sato Y."/>
            <person name="Nishizawa T."/>
            <person name="Zhao J."/>
            <person name="Guo Y."/>
            <person name="Ohta H."/>
        </authorList>
    </citation>
    <scope>NUCLEOTIDE SEQUENCE [LARGE SCALE GENOMIC DNA]</scope>
    <source>
        <strain evidence="1 2">SK50-23</strain>
    </source>
</reference>
<name>A0ABX8AJU3_9BRAD</name>
<evidence type="ECO:0000313" key="1">
    <source>
        <dbReference type="EMBL" id="QUS42110.1"/>
    </source>
</evidence>
<proteinExistence type="predicted"/>
<protein>
    <submittedName>
        <fullName evidence="1">Uncharacterized protein</fullName>
    </submittedName>
</protein>
<gene>
    <name evidence="1" type="ORF">RPMA_27285</name>
</gene>
<accession>A0ABX8AJU3</accession>
<keyword evidence="2" id="KW-1185">Reference proteome</keyword>
<sequence>MNAEHVKIRIEGTRRLIMHAGRLADPLDPVSKNLARLTSKKMKTEADHEAIGKTEWFGGLWLDGGVPCITAEALMATFIGAARTRRRGPQASAGLVVETNAKLEYAGPADLDALWEDHRFRLRVPVRVNSARAMRTRPCFEDWSAEFSASFLPTLLNPAEIVELFIIAGFTKGVGDWRPQNGTFTVKQIG</sequence>